<dbReference type="EMBL" id="JAFNAA010000001">
    <property type="protein sequence ID" value="MBO1106722.1"/>
    <property type="molecule type" value="Genomic_DNA"/>
</dbReference>
<dbReference type="Proteomes" id="UP000664658">
    <property type="component" value="Unassembled WGS sequence"/>
</dbReference>
<evidence type="ECO:0000313" key="1">
    <source>
        <dbReference type="EMBL" id="MBO1106722.1"/>
    </source>
</evidence>
<protein>
    <submittedName>
        <fullName evidence="1">Uncharacterized protein</fullName>
    </submittedName>
</protein>
<sequence>MAYNSKGYKPQGKAQRGVCKYNDRELRFLCMKLQPVEKADCLFDLFNKTSHELHAVVEGQVDFFSRHKNLYNDFLGGIGVEYSGCGDRNENDYTNVEYIHDSFIALCKRSLCSLEKLPKENERFVNLAFAYVSYYDFLLGVNDGPVFPNGYSIDCAGSNVDVRDFLGGAFDCFPNLWREAKWECVCLFIDWCAARQLDKDVLLNSILSMWKEARKENSFIDWLNARKELHDWVYDYVSDKFLRGGRPSWMKVSDTDAKVILYKKKDAVITFFDMLSPVYKEIVFSKIKKSGAQQKYRVKSRLETAERKKMQLPISEEVKLKLKKLSACDDKCLFEVVEGLIEDAYEKRFGSR</sequence>
<evidence type="ECO:0000313" key="2">
    <source>
        <dbReference type="Proteomes" id="UP000664658"/>
    </source>
</evidence>
<name>A0A8I2B4B0_PLESH</name>
<dbReference type="AlphaFoldDB" id="A0A8I2B4B0"/>
<reference evidence="1" key="1">
    <citation type="submission" date="2021-03" db="EMBL/GenBank/DDBJ databases">
        <title>Plesiomonas shigelloides zfcc0051, isolated from zebrafish feces.</title>
        <authorList>
            <person name="Vanderhoek Z."/>
            <person name="Gaulke C."/>
        </authorList>
    </citation>
    <scope>NUCLEOTIDE SEQUENCE</scope>
    <source>
        <strain evidence="1">Zfcc0051</strain>
    </source>
</reference>
<accession>A0A8I2B4B0</accession>
<comment type="caution">
    <text evidence="1">The sequence shown here is derived from an EMBL/GenBank/DDBJ whole genome shotgun (WGS) entry which is preliminary data.</text>
</comment>
<proteinExistence type="predicted"/>
<organism evidence="1 2">
    <name type="scientific">Plesiomonas shigelloides</name>
    <name type="common">Aeromonas shigelloides</name>
    <dbReference type="NCBI Taxonomy" id="703"/>
    <lineage>
        <taxon>Bacteria</taxon>
        <taxon>Pseudomonadati</taxon>
        <taxon>Pseudomonadota</taxon>
        <taxon>Gammaproteobacteria</taxon>
        <taxon>Enterobacterales</taxon>
        <taxon>Enterobacteriaceae</taxon>
        <taxon>Plesiomonas</taxon>
    </lineage>
</organism>
<dbReference type="RefSeq" id="WP_207541410.1">
    <property type="nucleotide sequence ID" value="NZ_JAFNAA010000001.1"/>
</dbReference>
<gene>
    <name evidence="1" type="ORF">J2R62_00545</name>
</gene>